<dbReference type="eggNOG" id="COG3275">
    <property type="taxonomic scope" value="Bacteria"/>
</dbReference>
<keyword evidence="13 14" id="KW-0472">Membrane</keyword>
<dbReference type="InterPro" id="IPR029016">
    <property type="entry name" value="GAF-like_dom_sf"/>
</dbReference>
<evidence type="ECO:0000259" key="15">
    <source>
        <dbReference type="SMART" id="SM00387"/>
    </source>
</evidence>
<feature type="transmembrane region" description="Helical" evidence="14">
    <location>
        <begin position="40"/>
        <end position="58"/>
    </location>
</feature>
<evidence type="ECO:0000256" key="1">
    <source>
        <dbReference type="ARBA" id="ARBA00000085"/>
    </source>
</evidence>
<evidence type="ECO:0000256" key="4">
    <source>
        <dbReference type="ARBA" id="ARBA00022475"/>
    </source>
</evidence>
<dbReference type="InterPro" id="IPR003018">
    <property type="entry name" value="GAF"/>
</dbReference>
<reference evidence="16" key="1">
    <citation type="submission" date="2009-10" db="EMBL/GenBank/DDBJ databases">
        <title>Complete sequence of Bacillus selenitireducens MLS10.</title>
        <authorList>
            <consortium name="US DOE Joint Genome Institute"/>
            <person name="Lucas S."/>
            <person name="Copeland A."/>
            <person name="Lapidus A."/>
            <person name="Glavina del Rio T."/>
            <person name="Dalin E."/>
            <person name="Tice H."/>
            <person name="Bruce D."/>
            <person name="Goodwin L."/>
            <person name="Pitluck S."/>
            <person name="Sims D."/>
            <person name="Brettin T."/>
            <person name="Detter J.C."/>
            <person name="Han C."/>
            <person name="Larimer F."/>
            <person name="Land M."/>
            <person name="Hauser L."/>
            <person name="Kyrpides N."/>
            <person name="Ovchinnikova G."/>
            <person name="Stolz J."/>
        </authorList>
    </citation>
    <scope>NUCLEOTIDE SEQUENCE [LARGE SCALE GENOMIC DNA]</scope>
    <source>
        <strain evidence="16">MLS10</strain>
    </source>
</reference>
<evidence type="ECO:0000256" key="13">
    <source>
        <dbReference type="ARBA" id="ARBA00023136"/>
    </source>
</evidence>
<evidence type="ECO:0000256" key="14">
    <source>
        <dbReference type="SAM" id="Phobius"/>
    </source>
</evidence>
<dbReference type="InterPro" id="IPR036890">
    <property type="entry name" value="HATPase_C_sf"/>
</dbReference>
<dbReference type="InterPro" id="IPR011620">
    <property type="entry name" value="Sig_transdc_His_kinase_LytS_TM"/>
</dbReference>
<dbReference type="STRING" id="439292.Bsel_0710"/>
<dbReference type="PANTHER" id="PTHR34220:SF7">
    <property type="entry name" value="SENSOR HISTIDINE KINASE YPDA"/>
    <property type="match status" value="1"/>
</dbReference>
<dbReference type="InterPro" id="IPR050640">
    <property type="entry name" value="Bact_2-comp_sensor_kinase"/>
</dbReference>
<evidence type="ECO:0000313" key="16">
    <source>
        <dbReference type="EMBL" id="ADH98243.1"/>
    </source>
</evidence>
<feature type="transmembrane region" description="Helical" evidence="14">
    <location>
        <begin position="151"/>
        <end position="175"/>
    </location>
</feature>
<comment type="catalytic activity">
    <reaction evidence="1">
        <text>ATP + protein L-histidine = ADP + protein N-phospho-L-histidine.</text>
        <dbReference type="EC" id="2.7.13.3"/>
    </reaction>
</comment>
<organism evidence="16 17">
    <name type="scientific">Bacillus selenitireducens (strain ATCC 700615 / DSM 15326 / MLS10)</name>
    <dbReference type="NCBI Taxonomy" id="439292"/>
    <lineage>
        <taxon>Bacteria</taxon>
        <taxon>Bacillati</taxon>
        <taxon>Bacillota</taxon>
        <taxon>Bacilli</taxon>
        <taxon>Bacillales</taxon>
        <taxon>Bacillaceae</taxon>
        <taxon>Salisediminibacterium</taxon>
    </lineage>
</organism>
<proteinExistence type="predicted"/>
<keyword evidence="8" id="KW-0547">Nucleotide-binding</keyword>
<dbReference type="SMART" id="SM00387">
    <property type="entry name" value="HATPase_c"/>
    <property type="match status" value="1"/>
</dbReference>
<protein>
    <recommendedName>
        <fullName evidence="3">histidine kinase</fullName>
        <ecNumber evidence="3">2.7.13.3</ecNumber>
    </recommendedName>
</protein>
<evidence type="ECO:0000256" key="3">
    <source>
        <dbReference type="ARBA" id="ARBA00012438"/>
    </source>
</evidence>
<evidence type="ECO:0000256" key="10">
    <source>
        <dbReference type="ARBA" id="ARBA00022840"/>
    </source>
</evidence>
<dbReference type="Proteomes" id="UP000000271">
    <property type="component" value="Chromosome"/>
</dbReference>
<feature type="domain" description="Histidine kinase/HSP90-like ATPase" evidence="15">
    <location>
        <begin position="508"/>
        <end position="616"/>
    </location>
</feature>
<dbReference type="InterPro" id="IPR010559">
    <property type="entry name" value="Sig_transdc_His_kin_internal"/>
</dbReference>
<accession>D6XYT5</accession>
<evidence type="ECO:0000256" key="2">
    <source>
        <dbReference type="ARBA" id="ARBA00004651"/>
    </source>
</evidence>
<dbReference type="EC" id="2.7.13.3" evidence="3"/>
<feature type="transmembrane region" description="Helical" evidence="14">
    <location>
        <begin position="187"/>
        <end position="209"/>
    </location>
</feature>
<gene>
    <name evidence="16" type="ordered locus">Bsel_0710</name>
</gene>
<comment type="subcellular location">
    <subcellularLocation>
        <location evidence="2">Cell membrane</location>
        <topology evidence="2">Multi-pass membrane protein</topology>
    </subcellularLocation>
</comment>
<keyword evidence="9 16" id="KW-0418">Kinase</keyword>
<evidence type="ECO:0000313" key="17">
    <source>
        <dbReference type="Proteomes" id="UP000000271"/>
    </source>
</evidence>
<keyword evidence="17" id="KW-1185">Reference proteome</keyword>
<dbReference type="Pfam" id="PF13492">
    <property type="entry name" value="GAF_3"/>
    <property type="match status" value="1"/>
</dbReference>
<dbReference type="AlphaFoldDB" id="D6XYT5"/>
<dbReference type="HOGENOM" id="CLU_020473_3_3_9"/>
<keyword evidence="6 16" id="KW-0808">Transferase</keyword>
<evidence type="ECO:0000256" key="11">
    <source>
        <dbReference type="ARBA" id="ARBA00022989"/>
    </source>
</evidence>
<feature type="transmembrane region" description="Helical" evidence="14">
    <location>
        <begin position="215"/>
        <end position="241"/>
    </location>
</feature>
<sequence length="625" mass="69046">MTELPGLCCFFVWTERGIRYTVKSDDGHGQEKKGVDRVELFVIMLERLGIIVMVAFIMTRIPIFRRVVDDRSVTFSQKVSVTLLFGFFGIIGTYTGVVVSTGQASYMMWLSELAEDEAIVNARVIGIVVAGLHGGWKVGLGAGVIAGGHRFLLGGFTGFACGLSAIIAGLLAGFAHRYVDKGKNISLGVTFFVGALSETIQMGIILLVARPYEQAFALVEMIGLPMILANGVGAAVFVLIIRSVIREEEKLAAVQSGRALSIAEDTISFMRQGLTTASAGQTCQILLKEVGASAVSMTDRERILAYYGKGVDIYQAGGPIRTEATRQVLNQGEPYIGTQNRQDQTENLYPDIHAAMIVPLMEKDSVIGTLKFYFPTEKEITPLKRELILGLSRLLSNQLELARVEELRHLAQETEVKALQAQVSPHFLFNALNLIVSMIRTDPERARKLLLSLSHFFRQNLAGTNQTWSTLGQELKQIESYLEIQEARFQGELNVRWEVDDTLLNWQIPTLTMQPLIENAIKHGRKAAREPLDVTVRIERVAESVRVTIWNNGRAIPHERLALLAKGPVHSEEGAGIGLYNVHKRLTEMRVSEAGLSIRSDDQAGTSISFLLHRINQTERKEGSG</sequence>
<dbReference type="InterPro" id="IPR003594">
    <property type="entry name" value="HATPase_dom"/>
</dbReference>
<feature type="transmembrane region" description="Helical" evidence="14">
    <location>
        <begin position="79"/>
        <end position="99"/>
    </location>
</feature>
<dbReference type="KEGG" id="bse:Bsel_0710"/>
<dbReference type="GO" id="GO:0005886">
    <property type="term" value="C:plasma membrane"/>
    <property type="evidence" value="ECO:0007669"/>
    <property type="project" value="UniProtKB-SubCell"/>
</dbReference>
<evidence type="ECO:0000256" key="6">
    <source>
        <dbReference type="ARBA" id="ARBA00022679"/>
    </source>
</evidence>
<keyword evidence="12" id="KW-0902">Two-component regulatory system</keyword>
<keyword evidence="11 14" id="KW-1133">Transmembrane helix</keyword>
<dbReference type="Pfam" id="PF06580">
    <property type="entry name" value="His_kinase"/>
    <property type="match status" value="1"/>
</dbReference>
<dbReference type="EMBL" id="CP001791">
    <property type="protein sequence ID" value="ADH98243.1"/>
    <property type="molecule type" value="Genomic_DNA"/>
</dbReference>
<dbReference type="GO" id="GO:0005524">
    <property type="term" value="F:ATP binding"/>
    <property type="evidence" value="ECO:0007669"/>
    <property type="project" value="UniProtKB-KW"/>
</dbReference>
<dbReference type="GO" id="GO:0071555">
    <property type="term" value="P:cell wall organization"/>
    <property type="evidence" value="ECO:0007669"/>
    <property type="project" value="InterPro"/>
</dbReference>
<name>D6XYT5_BACIE</name>
<dbReference type="Gene3D" id="3.30.565.10">
    <property type="entry name" value="Histidine kinase-like ATPase, C-terminal domain"/>
    <property type="match status" value="1"/>
</dbReference>
<evidence type="ECO:0000256" key="7">
    <source>
        <dbReference type="ARBA" id="ARBA00022692"/>
    </source>
</evidence>
<dbReference type="SUPFAM" id="SSF55874">
    <property type="entry name" value="ATPase domain of HSP90 chaperone/DNA topoisomerase II/histidine kinase"/>
    <property type="match status" value="1"/>
</dbReference>
<dbReference type="GO" id="GO:0000155">
    <property type="term" value="F:phosphorelay sensor kinase activity"/>
    <property type="evidence" value="ECO:0007669"/>
    <property type="project" value="InterPro"/>
</dbReference>
<keyword evidence="10" id="KW-0067">ATP-binding</keyword>
<evidence type="ECO:0000256" key="12">
    <source>
        <dbReference type="ARBA" id="ARBA00023012"/>
    </source>
</evidence>
<dbReference type="Pfam" id="PF02518">
    <property type="entry name" value="HATPase_c"/>
    <property type="match status" value="1"/>
</dbReference>
<dbReference type="Pfam" id="PF07694">
    <property type="entry name" value="5TM-5TMR_LYT"/>
    <property type="match status" value="1"/>
</dbReference>
<keyword evidence="5" id="KW-0597">Phosphoprotein</keyword>
<dbReference type="SUPFAM" id="SSF55781">
    <property type="entry name" value="GAF domain-like"/>
    <property type="match status" value="1"/>
</dbReference>
<dbReference type="Gene3D" id="3.30.450.40">
    <property type="match status" value="1"/>
</dbReference>
<evidence type="ECO:0000256" key="9">
    <source>
        <dbReference type="ARBA" id="ARBA00022777"/>
    </source>
</evidence>
<evidence type="ECO:0000256" key="8">
    <source>
        <dbReference type="ARBA" id="ARBA00022741"/>
    </source>
</evidence>
<keyword evidence="4" id="KW-1003">Cell membrane</keyword>
<keyword evidence="7 14" id="KW-0812">Transmembrane</keyword>
<dbReference type="PANTHER" id="PTHR34220">
    <property type="entry name" value="SENSOR HISTIDINE KINASE YPDA"/>
    <property type="match status" value="1"/>
</dbReference>
<evidence type="ECO:0000256" key="5">
    <source>
        <dbReference type="ARBA" id="ARBA00022553"/>
    </source>
</evidence>